<evidence type="ECO:0000313" key="1">
    <source>
        <dbReference type="EMBL" id="SFN21813.1"/>
    </source>
</evidence>
<protein>
    <submittedName>
        <fullName evidence="1">Uncharacterized protein</fullName>
    </submittedName>
</protein>
<dbReference type="AlphaFoldDB" id="A0A1I4X8F4"/>
<gene>
    <name evidence="1" type="ORF">SAMN05216207_1010115</name>
</gene>
<proteinExistence type="predicted"/>
<dbReference type="Proteomes" id="UP000199614">
    <property type="component" value="Unassembled WGS sequence"/>
</dbReference>
<reference evidence="1 2" key="1">
    <citation type="submission" date="2016-10" db="EMBL/GenBank/DDBJ databases">
        <authorList>
            <person name="de Groot N.N."/>
        </authorList>
    </citation>
    <scope>NUCLEOTIDE SEQUENCE [LARGE SCALE GENOMIC DNA]</scope>
    <source>
        <strain evidence="1 2">CGMCC 4.1877</strain>
    </source>
</reference>
<name>A0A1I4X8F4_PSUAM</name>
<evidence type="ECO:0000313" key="2">
    <source>
        <dbReference type="Proteomes" id="UP000199614"/>
    </source>
</evidence>
<keyword evidence="2" id="KW-1185">Reference proteome</keyword>
<organism evidence="1 2">
    <name type="scientific">Pseudonocardia ammonioxydans</name>
    <dbReference type="NCBI Taxonomy" id="260086"/>
    <lineage>
        <taxon>Bacteria</taxon>
        <taxon>Bacillati</taxon>
        <taxon>Actinomycetota</taxon>
        <taxon>Actinomycetes</taxon>
        <taxon>Pseudonocardiales</taxon>
        <taxon>Pseudonocardiaceae</taxon>
        <taxon>Pseudonocardia</taxon>
    </lineage>
</organism>
<accession>A0A1I4X8F4</accession>
<sequence length="46" mass="5101">MCQPAPTNSRQGTTVDFTYTQDLVRALLRDQHPDLAALELRDVEGG</sequence>
<dbReference type="EMBL" id="FOUY01000010">
    <property type="protein sequence ID" value="SFN21813.1"/>
    <property type="molecule type" value="Genomic_DNA"/>
</dbReference>
<dbReference type="STRING" id="260086.SAMN05216207_1010115"/>